<organism evidence="2">
    <name type="scientific">Rhizophora mucronata</name>
    <name type="common">Asiatic mangrove</name>
    <dbReference type="NCBI Taxonomy" id="61149"/>
    <lineage>
        <taxon>Eukaryota</taxon>
        <taxon>Viridiplantae</taxon>
        <taxon>Streptophyta</taxon>
        <taxon>Embryophyta</taxon>
        <taxon>Tracheophyta</taxon>
        <taxon>Spermatophyta</taxon>
        <taxon>Magnoliopsida</taxon>
        <taxon>eudicotyledons</taxon>
        <taxon>Gunneridae</taxon>
        <taxon>Pentapetalae</taxon>
        <taxon>rosids</taxon>
        <taxon>fabids</taxon>
        <taxon>Malpighiales</taxon>
        <taxon>Rhizophoraceae</taxon>
        <taxon>Rhizophora</taxon>
    </lineage>
</organism>
<keyword evidence="1" id="KW-0472">Membrane</keyword>
<feature type="transmembrane region" description="Helical" evidence="1">
    <location>
        <begin position="20"/>
        <end position="46"/>
    </location>
</feature>
<proteinExistence type="predicted"/>
<evidence type="ECO:0000313" key="2">
    <source>
        <dbReference type="EMBL" id="MBX42113.1"/>
    </source>
</evidence>
<reference evidence="2" key="1">
    <citation type="submission" date="2018-02" db="EMBL/GenBank/DDBJ databases">
        <title>Rhizophora mucronata_Transcriptome.</title>
        <authorList>
            <person name="Meera S.P."/>
            <person name="Sreeshan A."/>
            <person name="Augustine A."/>
        </authorList>
    </citation>
    <scope>NUCLEOTIDE SEQUENCE</scope>
    <source>
        <tissue evidence="2">Leaf</tissue>
    </source>
</reference>
<sequence length="48" mass="5545">MNGRLLHPLPFFKVWFHSVLTSIGLLQLTFFKPLFIFLDIICLLPLSG</sequence>
<name>A0A2P2NI52_RHIMU</name>
<protein>
    <submittedName>
        <fullName evidence="2">Uncharacterized protein</fullName>
    </submittedName>
</protein>
<dbReference type="AlphaFoldDB" id="A0A2P2NI52"/>
<keyword evidence="1" id="KW-1133">Transmembrane helix</keyword>
<evidence type="ECO:0000256" key="1">
    <source>
        <dbReference type="SAM" id="Phobius"/>
    </source>
</evidence>
<accession>A0A2P2NI52</accession>
<keyword evidence="1" id="KW-0812">Transmembrane</keyword>
<dbReference type="EMBL" id="GGEC01061629">
    <property type="protein sequence ID" value="MBX42113.1"/>
    <property type="molecule type" value="Transcribed_RNA"/>
</dbReference>